<name>A0A6G8F1Y2_9PROT</name>
<feature type="domain" description="Glycosyltransferase 2-like" evidence="1">
    <location>
        <begin position="6"/>
        <end position="131"/>
    </location>
</feature>
<dbReference type="Gene3D" id="3.90.550.10">
    <property type="entry name" value="Spore Coat Polysaccharide Biosynthesis Protein SpsA, Chain A"/>
    <property type="match status" value="2"/>
</dbReference>
<gene>
    <name evidence="2" type="ORF">PlAlph_0010</name>
</gene>
<dbReference type="PANTHER" id="PTHR22916">
    <property type="entry name" value="GLYCOSYLTRANSFERASE"/>
    <property type="match status" value="1"/>
</dbReference>
<dbReference type="AlphaFoldDB" id="A0A6G8F1Y2"/>
<dbReference type="Pfam" id="PF00535">
    <property type="entry name" value="Glycos_transf_2"/>
    <property type="match status" value="2"/>
</dbReference>
<sequence length="629" mass="72652">MQPKISVIVPVYNAAKFLPRCLDSVLAQNFQGIEIICINDGSTDNSEQIINEYIQKDNRIKLINQPNKGAAAARNVGIKAAEGNYIAFIDADDFFSTGLFELFAEKNVKNNVDIFMFNGIIDDGKKQVTQYFYSNTLFKPNVSESDTIDYSHFANFFYGNQSICNKIYRTDFLRENNILLNEGTIFEDTLFYFMTVIHAKKIKFTYTPYYNYTYNSQSVTNTIGANAFGLFDIFDAMENEAKKCGLWEFFRYALFQLEYEKFIETLGKTEAQIRPELFERAKAYLKERITELDPNIYGRLVNINYCGALLNYTFEQFADTLLLSREEFRFSQTKPETPLFSIIVPVYNTRRFLPLCLKSLINQTFDNFEIICVNDGSPDDSGKLLQDYAEKDARITVISQKNKGLGGARNTGIRAAKGEYLLFVDSDDWLSLGTLEKIKKTIDQNRADIGMFGFYEFLDQTMQIRVADYLKLFDGKGLCTCKEIADKMYASQCVWNKFYKRSFFIDNNLFFAENVYFEDLSVHTKAMVKAASIAFCRHNLYYYRIRGNSIMQSEYSHKKIDDLIYAFSGTIRWLKREKLFTDYRAPLAAFANVCLQMHLRKAGNTYGKILHERIVGTPELRELLGIAKH</sequence>
<evidence type="ECO:0000259" key="1">
    <source>
        <dbReference type="Pfam" id="PF00535"/>
    </source>
</evidence>
<dbReference type="SUPFAM" id="SSF53448">
    <property type="entry name" value="Nucleotide-diphospho-sugar transferases"/>
    <property type="match status" value="2"/>
</dbReference>
<organism evidence="2">
    <name type="scientific">uncultured Alphaproteobacteria bacterium</name>
    <dbReference type="NCBI Taxonomy" id="91750"/>
    <lineage>
        <taxon>Bacteria</taxon>
        <taxon>Pseudomonadati</taxon>
        <taxon>Pseudomonadota</taxon>
        <taxon>Alphaproteobacteria</taxon>
        <taxon>environmental samples</taxon>
    </lineage>
</organism>
<dbReference type="EMBL" id="MN990728">
    <property type="protein sequence ID" value="QIM10247.1"/>
    <property type="molecule type" value="Genomic_DNA"/>
</dbReference>
<dbReference type="PANTHER" id="PTHR22916:SF3">
    <property type="entry name" value="UDP-GLCNAC:BETAGAL BETA-1,3-N-ACETYLGLUCOSAMINYLTRANSFERASE-LIKE PROTEIN 1"/>
    <property type="match status" value="1"/>
</dbReference>
<evidence type="ECO:0000313" key="2">
    <source>
        <dbReference type="EMBL" id="QIM10247.1"/>
    </source>
</evidence>
<dbReference type="InterPro" id="IPR029044">
    <property type="entry name" value="Nucleotide-diphossugar_trans"/>
</dbReference>
<dbReference type="InterPro" id="IPR001173">
    <property type="entry name" value="Glyco_trans_2-like"/>
</dbReference>
<dbReference type="CDD" id="cd00761">
    <property type="entry name" value="Glyco_tranf_GTA_type"/>
    <property type="match status" value="2"/>
</dbReference>
<dbReference type="GO" id="GO:0016758">
    <property type="term" value="F:hexosyltransferase activity"/>
    <property type="evidence" value="ECO:0007669"/>
    <property type="project" value="UniProtKB-ARBA"/>
</dbReference>
<feature type="domain" description="Glycosyltransferase 2-like" evidence="1">
    <location>
        <begin position="341"/>
        <end position="467"/>
    </location>
</feature>
<accession>A0A6G8F1Y2</accession>
<proteinExistence type="predicted"/>
<reference evidence="2" key="1">
    <citation type="journal article" date="2020" name="J. ISSAAS">
        <title>Lactobacilli and other gastrointestinal microbiota of Peromyscus leucopus, reservoir host for agents of Lyme disease and other zoonoses in North America.</title>
        <authorList>
            <person name="Milovic A."/>
            <person name="Bassam K."/>
            <person name="Shao H."/>
            <person name="Chatzistamou I."/>
            <person name="Tufts D.M."/>
            <person name="Diuk-Wasser M."/>
            <person name="Barbour A.G."/>
        </authorList>
    </citation>
    <scope>NUCLEOTIDE SEQUENCE</scope>
    <source>
        <strain evidence="2">LL90</strain>
    </source>
</reference>
<protein>
    <recommendedName>
        <fullName evidence="1">Glycosyltransferase 2-like domain-containing protein</fullName>
    </recommendedName>
</protein>